<dbReference type="EMBL" id="GG666480">
    <property type="protein sequence ID" value="EEN65587.1"/>
    <property type="molecule type" value="Genomic_DNA"/>
</dbReference>
<name>C3Y147_BRAFL</name>
<dbReference type="AlphaFoldDB" id="C3Y147"/>
<dbReference type="InParanoid" id="C3Y147"/>
<organism>
    <name type="scientific">Branchiostoma floridae</name>
    <name type="common">Florida lancelet</name>
    <name type="synonym">Amphioxus</name>
    <dbReference type="NCBI Taxonomy" id="7739"/>
    <lineage>
        <taxon>Eukaryota</taxon>
        <taxon>Metazoa</taxon>
        <taxon>Chordata</taxon>
        <taxon>Cephalochordata</taxon>
        <taxon>Leptocardii</taxon>
        <taxon>Amphioxiformes</taxon>
        <taxon>Branchiostomatidae</taxon>
        <taxon>Branchiostoma</taxon>
    </lineage>
</organism>
<evidence type="ECO:0000313" key="1">
    <source>
        <dbReference type="EMBL" id="EEN65587.1"/>
    </source>
</evidence>
<proteinExistence type="predicted"/>
<sequence>MPEVETEIRLRLSEETDQGKSAERRSYCCVWLLLPDSRSVSARDPSTLHPPRTRAALCYSSHHPCVSLSWTSAEVTASQPSGRKHYPSVEALSSLRNRLKTETCAHLTSVAMLDSVPIPSWKLPLFLHKETEDSELFVHK</sequence>
<accession>C3Y147</accession>
<protein>
    <submittedName>
        <fullName evidence="1">Uncharacterized protein</fullName>
    </submittedName>
</protein>
<gene>
    <name evidence="1" type="ORF">BRAFLDRAFT_87782</name>
</gene>
<reference evidence="1" key="1">
    <citation type="journal article" date="2008" name="Nature">
        <title>The amphioxus genome and the evolution of the chordate karyotype.</title>
        <authorList>
            <consortium name="US DOE Joint Genome Institute (JGI-PGF)"/>
            <person name="Putnam N.H."/>
            <person name="Butts T."/>
            <person name="Ferrier D.E.K."/>
            <person name="Furlong R.F."/>
            <person name="Hellsten U."/>
            <person name="Kawashima T."/>
            <person name="Robinson-Rechavi M."/>
            <person name="Shoguchi E."/>
            <person name="Terry A."/>
            <person name="Yu J.-K."/>
            <person name="Benito-Gutierrez E.L."/>
            <person name="Dubchak I."/>
            <person name="Garcia-Fernandez J."/>
            <person name="Gibson-Brown J.J."/>
            <person name="Grigoriev I.V."/>
            <person name="Horton A.C."/>
            <person name="de Jong P.J."/>
            <person name="Jurka J."/>
            <person name="Kapitonov V.V."/>
            <person name="Kohara Y."/>
            <person name="Kuroki Y."/>
            <person name="Lindquist E."/>
            <person name="Lucas S."/>
            <person name="Osoegawa K."/>
            <person name="Pennacchio L.A."/>
            <person name="Salamov A.A."/>
            <person name="Satou Y."/>
            <person name="Sauka-Spengler T."/>
            <person name="Schmutz J."/>
            <person name="Shin-I T."/>
            <person name="Toyoda A."/>
            <person name="Bronner-Fraser M."/>
            <person name="Fujiyama A."/>
            <person name="Holland L.Z."/>
            <person name="Holland P.W.H."/>
            <person name="Satoh N."/>
            <person name="Rokhsar D.S."/>
        </authorList>
    </citation>
    <scope>NUCLEOTIDE SEQUENCE [LARGE SCALE GENOMIC DNA]</scope>
    <source>
        <strain evidence="1">S238N-H82</strain>
        <tissue evidence="1">Testes</tissue>
    </source>
</reference>